<dbReference type="EMBL" id="LR794104">
    <property type="protein sequence ID" value="CAB3563568.1"/>
    <property type="molecule type" value="Genomic_DNA"/>
</dbReference>
<sequence length="1221" mass="139510">MGWIKSLVNPKARQWEEFYRNRWQHDNITRSTHGVNCTGGCSWMVFVKDGIITWEMQATDYPLLEPSLPPYEPRGCQRGISASWYVYSPIRVKYPYMRGPLMDFWREARAQHSDPIQAWASIVQDEQKRHRWQRARGKGGFRRATWDECLELVASALLYTAKKYGPDRVMAFAPIPAYSYLSFGAGTRFIQLFGGFNLSFYDWYADLPNSFPEVWGDQTDVCESADWYNSKFIVSNAANMNMTRTPDVHFVSEARHNGTKFVVLAPDFSQVAKYSDWWIPVKAGQDQALWMGADHVILKEFYIDRQVPYFIEYQKRYTDGPMLVKVHPTKGGGYSMGQFLRANRISRYKDVENGNWQLLVWDKQSGPRLPKGCIGYRWATKETGKWNISMEDALDNTPLDPLLSFLGQHDAVAEVEFDIFGTGRVSRRGVPIKYLETSEGKVAVTTAFDLLLAQFAVGRPGLTGEYPKSYDDDMPYTPAWQEAYTGIGRDTVIRFAREFAGNAEATQGRSMVITGASLNHWYNNGLCYRGPITALILCGCCGRNGGGLNHYVGQEKLTLVAAWTCWALGKDWAPTSRLQQSSSWHYAHSDQWRYEGDFTDYAPIPRETRWAKGHAMDLLASAVRMGWMPSYPQFNRNPFEVVKQAEAAGAKTDEQIVKWVVEQLKSKQLRLAIEDVDAPENWPRVWMIWRGNALQSSAKGAEFFLRHYLGTHDNAIAEEHAKGRVKDVVVREPAPRGKMDLVCQLNFRMETTATYSDIVLPTAFWYEKNDLNTTDLHTFIHPLGAATPPAWESKTDYEIFKAISKKVSELAPSVFPQPAKDIVMVPLSHDTPDELSQDYQAGMKVLDWGKGEIEMIPGKTAPHFKIVERDYVNLHNQWITFGPKARENGIVGNGEHIDIKPFYDELLENPVDAQPDVRHMRCRVWGGKRYPGLEFAEEAANLLLHLSPESNGEVSYHAFKEGEHQVGLPLADLAEGVRGVRMTYFDLTRQVRRTLISPCWTGMVNDGRAYAAWCLNVERLIPWRTLSGRQHHYLDHPYYIDYGEQLMTHKPKLDPRKTGDIVRSPVDDESVVLNYITPHGKWHIHSTYYDNHRMLTLSRGIEPCWLNDKDAARIGVKDNDWVEVYNDNGVMVTRAAVSARVQMGTCMIYHAPERTISIPKSQVRGNRRGGAHNSLTRTRINPMQMAGGYAQWTYMFNYWGPIGIFTRDTHVAVRKLSQLVW</sequence>
<evidence type="ECO:0000256" key="4">
    <source>
        <dbReference type="ARBA" id="ARBA00010312"/>
    </source>
</evidence>
<evidence type="ECO:0000256" key="12">
    <source>
        <dbReference type="ARBA" id="ARBA00023014"/>
    </source>
</evidence>
<evidence type="ECO:0000256" key="10">
    <source>
        <dbReference type="ARBA" id="ARBA00023002"/>
    </source>
</evidence>
<dbReference type="PANTHER" id="PTHR43105">
    <property type="entry name" value="RESPIRATORY NITRATE REDUCTASE"/>
    <property type="match status" value="1"/>
</dbReference>
<dbReference type="InterPro" id="IPR006657">
    <property type="entry name" value="MoPterin_dinucl-bd_dom"/>
</dbReference>
<keyword evidence="6" id="KW-1003">Cell membrane</keyword>
<evidence type="ECO:0000259" key="15">
    <source>
        <dbReference type="PROSITE" id="PS51669"/>
    </source>
</evidence>
<evidence type="ECO:0000256" key="2">
    <source>
        <dbReference type="ARBA" id="ARBA00001966"/>
    </source>
</evidence>
<keyword evidence="10" id="KW-0560">Oxidoreductase</keyword>
<dbReference type="SMART" id="SM00926">
    <property type="entry name" value="Molybdop_Fe4S4"/>
    <property type="match status" value="1"/>
</dbReference>
<evidence type="ECO:0000256" key="7">
    <source>
        <dbReference type="ARBA" id="ARBA00022485"/>
    </source>
</evidence>
<protein>
    <recommendedName>
        <fullName evidence="5">nitrate reductase (quinone)</fullName>
        <ecNumber evidence="5">1.7.5.1</ecNumber>
    </recommendedName>
</protein>
<evidence type="ECO:0000256" key="6">
    <source>
        <dbReference type="ARBA" id="ARBA00022475"/>
    </source>
</evidence>
<reference evidence="16" key="1">
    <citation type="submission" date="2020-04" db="EMBL/GenBank/DDBJ databases">
        <authorList>
            <person name="Kop L."/>
        </authorList>
    </citation>
    <scope>NUCLEOTIDE SEQUENCE</scope>
</reference>
<dbReference type="GO" id="GO:0043546">
    <property type="term" value="F:molybdopterin cofactor binding"/>
    <property type="evidence" value="ECO:0007669"/>
    <property type="project" value="InterPro"/>
</dbReference>
<dbReference type="CDD" id="cd02776">
    <property type="entry name" value="MopB_CT_Nitrate-R-NarG-like"/>
    <property type="match status" value="1"/>
</dbReference>
<evidence type="ECO:0000313" key="16">
    <source>
        <dbReference type="EMBL" id="CAB3563568.1"/>
    </source>
</evidence>
<dbReference type="Gene3D" id="3.40.50.12440">
    <property type="match status" value="1"/>
</dbReference>
<proteinExistence type="inferred from homology"/>
<keyword evidence="12" id="KW-0411">Iron-sulfur</keyword>
<evidence type="ECO:0000256" key="14">
    <source>
        <dbReference type="ARBA" id="ARBA00048294"/>
    </source>
</evidence>
<comment type="similarity">
    <text evidence="4">Belongs to the prokaryotic molybdopterin-containing oxidoreductase family.</text>
</comment>
<evidence type="ECO:0000256" key="11">
    <source>
        <dbReference type="ARBA" id="ARBA00023004"/>
    </source>
</evidence>
<name>A0A6J4ZGR8_9ZZZZ</name>
<feature type="domain" description="4Fe-4S Mo/W bis-MGD-type" evidence="15">
    <location>
        <begin position="26"/>
        <end position="90"/>
    </location>
</feature>
<dbReference type="InterPro" id="IPR009010">
    <property type="entry name" value="Asp_de-COase-like_dom_sf"/>
</dbReference>
<dbReference type="InterPro" id="IPR037943">
    <property type="entry name" value="MopB_CT_Nitrate-R-NarG-like"/>
</dbReference>
<dbReference type="InterPro" id="IPR027467">
    <property type="entry name" value="MopterinOxRdtase_cofactor_BS"/>
</dbReference>
<organism evidence="16">
    <name type="scientific">metagenome</name>
    <dbReference type="NCBI Taxonomy" id="256318"/>
    <lineage>
        <taxon>unclassified sequences</taxon>
        <taxon>metagenomes</taxon>
    </lineage>
</organism>
<dbReference type="GO" id="GO:0009325">
    <property type="term" value="C:nitrate reductase complex"/>
    <property type="evidence" value="ECO:0007669"/>
    <property type="project" value="InterPro"/>
</dbReference>
<dbReference type="InterPro" id="IPR006468">
    <property type="entry name" value="NarG"/>
</dbReference>
<dbReference type="GO" id="GO:0051539">
    <property type="term" value="F:4 iron, 4 sulfur cluster binding"/>
    <property type="evidence" value="ECO:0007669"/>
    <property type="project" value="UniProtKB-KW"/>
</dbReference>
<evidence type="ECO:0000256" key="1">
    <source>
        <dbReference type="ARBA" id="ARBA00001942"/>
    </source>
</evidence>
<dbReference type="SUPFAM" id="SSF50692">
    <property type="entry name" value="ADC-like"/>
    <property type="match status" value="1"/>
</dbReference>
<comment type="cofactor">
    <cofactor evidence="1">
        <name>Mo-bis(molybdopterin guanine dinucleotide)</name>
        <dbReference type="ChEBI" id="CHEBI:60539"/>
    </cofactor>
</comment>
<comment type="cofactor">
    <cofactor evidence="2">
        <name>[4Fe-4S] cluster</name>
        <dbReference type="ChEBI" id="CHEBI:49883"/>
    </cofactor>
</comment>
<accession>A0A6J4ZGR8</accession>
<dbReference type="GO" id="GO:0160182">
    <property type="term" value="F:nitrate reductase (quinone) activity"/>
    <property type="evidence" value="ECO:0007669"/>
    <property type="project" value="UniProtKB-EC"/>
</dbReference>
<comment type="subcellular location">
    <subcellularLocation>
        <location evidence="3">Cell membrane</location>
        <topology evidence="3">Peripheral membrane protein</topology>
    </subcellularLocation>
</comment>
<keyword evidence="11" id="KW-0408">Iron</keyword>
<dbReference type="Pfam" id="PF01568">
    <property type="entry name" value="Molydop_binding"/>
    <property type="match status" value="1"/>
</dbReference>
<dbReference type="Pfam" id="PF00384">
    <property type="entry name" value="Molybdopterin"/>
    <property type="match status" value="1"/>
</dbReference>
<evidence type="ECO:0000256" key="3">
    <source>
        <dbReference type="ARBA" id="ARBA00004202"/>
    </source>
</evidence>
<keyword evidence="8" id="KW-0500">Molybdenum</keyword>
<gene>
    <name evidence="16" type="primary">nxrA</name>
</gene>
<dbReference type="InterPro" id="IPR050123">
    <property type="entry name" value="Prok_molybdopt-oxidoreductase"/>
</dbReference>
<keyword evidence="9" id="KW-0479">Metal-binding</keyword>
<dbReference type="NCBIfam" id="TIGR01580">
    <property type="entry name" value="narG"/>
    <property type="match status" value="1"/>
</dbReference>
<dbReference type="InterPro" id="IPR006656">
    <property type="entry name" value="Mopterin_OxRdtase"/>
</dbReference>
<evidence type="ECO:0000256" key="8">
    <source>
        <dbReference type="ARBA" id="ARBA00022505"/>
    </source>
</evidence>
<dbReference type="GO" id="GO:0046872">
    <property type="term" value="F:metal ion binding"/>
    <property type="evidence" value="ECO:0007669"/>
    <property type="project" value="UniProtKB-KW"/>
</dbReference>
<dbReference type="SUPFAM" id="SSF53706">
    <property type="entry name" value="Formate dehydrogenase/DMSO reductase, domains 1-3"/>
    <property type="match status" value="1"/>
</dbReference>
<evidence type="ECO:0000256" key="13">
    <source>
        <dbReference type="ARBA" id="ARBA00023136"/>
    </source>
</evidence>
<dbReference type="GO" id="GO:0042126">
    <property type="term" value="P:nitrate metabolic process"/>
    <property type="evidence" value="ECO:0007669"/>
    <property type="project" value="InterPro"/>
</dbReference>
<evidence type="ECO:0000256" key="9">
    <source>
        <dbReference type="ARBA" id="ARBA00022723"/>
    </source>
</evidence>
<dbReference type="EC" id="1.7.5.1" evidence="5"/>
<dbReference type="PROSITE" id="PS00551">
    <property type="entry name" value="MOLYBDOPTERIN_PROK_1"/>
    <property type="match status" value="1"/>
</dbReference>
<keyword evidence="13" id="KW-0472">Membrane</keyword>
<dbReference type="EMBL" id="LR794106">
    <property type="protein sequence ID" value="CAB3563570.1"/>
    <property type="molecule type" value="Genomic_DNA"/>
</dbReference>
<dbReference type="InterPro" id="IPR006963">
    <property type="entry name" value="Mopterin_OxRdtase_4Fe-4S_dom"/>
</dbReference>
<comment type="catalytic activity">
    <reaction evidence="14">
        <text>nitrate + a quinol = a quinone + nitrite + H2O</text>
        <dbReference type="Rhea" id="RHEA:56144"/>
        <dbReference type="ChEBI" id="CHEBI:15377"/>
        <dbReference type="ChEBI" id="CHEBI:16301"/>
        <dbReference type="ChEBI" id="CHEBI:17632"/>
        <dbReference type="ChEBI" id="CHEBI:24646"/>
        <dbReference type="ChEBI" id="CHEBI:132124"/>
        <dbReference type="EC" id="1.7.5.1"/>
    </reaction>
</comment>
<dbReference type="GO" id="GO:0005886">
    <property type="term" value="C:plasma membrane"/>
    <property type="evidence" value="ECO:0007669"/>
    <property type="project" value="UniProtKB-SubCell"/>
</dbReference>
<dbReference type="AlphaFoldDB" id="A0A6J4ZGR8"/>
<dbReference type="PANTHER" id="PTHR43105:SF2">
    <property type="entry name" value="RESPIRATORY NITRATE REDUCTASE 2 ALPHA CHAIN"/>
    <property type="match status" value="1"/>
</dbReference>
<dbReference type="PROSITE" id="PS51669">
    <property type="entry name" value="4FE4S_MOW_BIS_MGD"/>
    <property type="match status" value="1"/>
</dbReference>
<evidence type="ECO:0000256" key="5">
    <source>
        <dbReference type="ARBA" id="ARBA00012500"/>
    </source>
</evidence>
<keyword evidence="7" id="KW-0004">4Fe-4S</keyword>